<keyword evidence="4" id="KW-1185">Reference proteome</keyword>
<accession>A0A1Y2HVA3</accession>
<name>A0A1Y2HVA3_9FUNG</name>
<proteinExistence type="predicted"/>
<dbReference type="Proteomes" id="UP000193411">
    <property type="component" value="Unassembled WGS sequence"/>
</dbReference>
<feature type="transmembrane region" description="Helical" evidence="2">
    <location>
        <begin position="77"/>
        <end position="100"/>
    </location>
</feature>
<feature type="transmembrane region" description="Helical" evidence="2">
    <location>
        <begin position="120"/>
        <end position="138"/>
    </location>
</feature>
<feature type="region of interest" description="Disordered" evidence="1">
    <location>
        <begin position="333"/>
        <end position="370"/>
    </location>
</feature>
<keyword evidence="2" id="KW-0812">Transmembrane</keyword>
<keyword evidence="2" id="KW-1133">Transmembrane helix</keyword>
<feature type="transmembrane region" description="Helical" evidence="2">
    <location>
        <begin position="44"/>
        <end position="65"/>
    </location>
</feature>
<dbReference type="AlphaFoldDB" id="A0A1Y2HVA3"/>
<organism evidence="3 4">
    <name type="scientific">Catenaria anguillulae PL171</name>
    <dbReference type="NCBI Taxonomy" id="765915"/>
    <lineage>
        <taxon>Eukaryota</taxon>
        <taxon>Fungi</taxon>
        <taxon>Fungi incertae sedis</taxon>
        <taxon>Blastocladiomycota</taxon>
        <taxon>Blastocladiomycetes</taxon>
        <taxon>Blastocladiales</taxon>
        <taxon>Catenariaceae</taxon>
        <taxon>Catenaria</taxon>
    </lineage>
</organism>
<evidence type="ECO:0000256" key="1">
    <source>
        <dbReference type="SAM" id="MobiDB-lite"/>
    </source>
</evidence>
<dbReference type="OrthoDB" id="5599584at2759"/>
<evidence type="ECO:0000256" key="2">
    <source>
        <dbReference type="SAM" id="Phobius"/>
    </source>
</evidence>
<reference evidence="3 4" key="1">
    <citation type="submission" date="2016-07" db="EMBL/GenBank/DDBJ databases">
        <title>Pervasive Adenine N6-methylation of Active Genes in Fungi.</title>
        <authorList>
            <consortium name="DOE Joint Genome Institute"/>
            <person name="Mondo S.J."/>
            <person name="Dannebaum R.O."/>
            <person name="Kuo R.C."/>
            <person name="Labutti K."/>
            <person name="Haridas S."/>
            <person name="Kuo A."/>
            <person name="Salamov A."/>
            <person name="Ahrendt S.R."/>
            <person name="Lipzen A."/>
            <person name="Sullivan W."/>
            <person name="Andreopoulos W.B."/>
            <person name="Clum A."/>
            <person name="Lindquist E."/>
            <person name="Daum C."/>
            <person name="Ramamoorthy G.K."/>
            <person name="Gryganskyi A."/>
            <person name="Culley D."/>
            <person name="Magnuson J.K."/>
            <person name="James T.Y."/>
            <person name="O'Malley M.A."/>
            <person name="Stajich J.E."/>
            <person name="Spatafora J.W."/>
            <person name="Visel A."/>
            <person name="Grigoriev I.V."/>
        </authorList>
    </citation>
    <scope>NUCLEOTIDE SEQUENCE [LARGE SCALE GENOMIC DNA]</scope>
    <source>
        <strain evidence="3 4">PL171</strain>
    </source>
</reference>
<evidence type="ECO:0000313" key="3">
    <source>
        <dbReference type="EMBL" id="ORZ38439.1"/>
    </source>
</evidence>
<evidence type="ECO:0000313" key="4">
    <source>
        <dbReference type="Proteomes" id="UP000193411"/>
    </source>
</evidence>
<feature type="compositionally biased region" description="Low complexity" evidence="1">
    <location>
        <begin position="197"/>
        <end position="215"/>
    </location>
</feature>
<feature type="non-terminal residue" evidence="3">
    <location>
        <position position="370"/>
    </location>
</feature>
<keyword evidence="2" id="KW-0472">Membrane</keyword>
<feature type="compositionally biased region" description="Basic and acidic residues" evidence="1">
    <location>
        <begin position="344"/>
        <end position="363"/>
    </location>
</feature>
<protein>
    <submittedName>
        <fullName evidence="3">Uncharacterized protein</fullName>
    </submittedName>
</protein>
<comment type="caution">
    <text evidence="3">The sequence shown here is derived from an EMBL/GenBank/DDBJ whole genome shotgun (WGS) entry which is preliminary data.</text>
</comment>
<sequence>MVSIWQQHCRDSHRVSRYRASSSSGIPVHGYLVPWFPHLFGVKWRVLSVFAVFNLGPYVFSLILYSSNAFLYTQWLSFTAVCLISLANVILFRFLLFWITSSYPTMAYNEANASVIHQKVFIIYLLTILDMTIILLIMDQAFAMNMTVSLFLSHFKLTVSLGLSVKLELISRPCMSDLMALLNEQSNMVEPGLVRPRTTSKTIQRTRSQRTQPTRPDLPDLNKSAARNAPHKLAPVEQSIDDLVTSPTVNKTSLLPPVISPEPGHRNLNSEPLVECDVEDSETSSQPNVSDLDPISPKREAASIIAEDSSSNNASVTQLGRAVAKSLRSLSALPSHRSGSGFIHLEENSEAAGERDRGNREVGENADSLL</sequence>
<feature type="region of interest" description="Disordered" evidence="1">
    <location>
        <begin position="192"/>
        <end position="296"/>
    </location>
</feature>
<dbReference type="EMBL" id="MCFL01000008">
    <property type="protein sequence ID" value="ORZ38439.1"/>
    <property type="molecule type" value="Genomic_DNA"/>
</dbReference>
<gene>
    <name evidence="3" type="ORF">BCR44DRAFT_274621</name>
</gene>